<dbReference type="InterPro" id="IPR016181">
    <property type="entry name" value="Acyl_CoA_acyltransferase"/>
</dbReference>
<keyword evidence="2" id="KW-1185">Reference proteome</keyword>
<organism evidence="1 2">
    <name type="scientific">Williamsia deligens</name>
    <dbReference type="NCBI Taxonomy" id="321325"/>
    <lineage>
        <taxon>Bacteria</taxon>
        <taxon>Bacillati</taxon>
        <taxon>Actinomycetota</taxon>
        <taxon>Actinomycetes</taxon>
        <taxon>Mycobacteriales</taxon>
        <taxon>Nocardiaceae</taxon>
        <taxon>Williamsia</taxon>
    </lineage>
</organism>
<dbReference type="Proteomes" id="UP001597068">
    <property type="component" value="Unassembled WGS sequence"/>
</dbReference>
<reference evidence="2" key="1">
    <citation type="journal article" date="2019" name="Int. J. Syst. Evol. Microbiol.">
        <title>The Global Catalogue of Microorganisms (GCM) 10K type strain sequencing project: providing services to taxonomists for standard genome sequencing and annotation.</title>
        <authorList>
            <consortium name="The Broad Institute Genomics Platform"/>
            <consortium name="The Broad Institute Genome Sequencing Center for Infectious Disease"/>
            <person name="Wu L."/>
            <person name="Ma J."/>
        </authorList>
    </citation>
    <scope>NUCLEOTIDE SEQUENCE [LARGE SCALE GENOMIC DNA]</scope>
    <source>
        <strain evidence="2">CCUG 50873</strain>
    </source>
</reference>
<dbReference type="InterPro" id="IPR039968">
    <property type="entry name" value="BcerS-like"/>
</dbReference>
<proteinExistence type="predicted"/>
<dbReference type="Gene3D" id="3.40.630.30">
    <property type="match status" value="1"/>
</dbReference>
<gene>
    <name evidence="1" type="ORF">ACFQ04_13005</name>
</gene>
<name>A0ABW3GAI5_9NOCA</name>
<protein>
    <recommendedName>
        <fullName evidence="3">N-acetyltransferase domain-containing protein</fullName>
    </recommendedName>
</protein>
<evidence type="ECO:0000313" key="2">
    <source>
        <dbReference type="Proteomes" id="UP001597068"/>
    </source>
</evidence>
<evidence type="ECO:0008006" key="3">
    <source>
        <dbReference type="Google" id="ProtNLM"/>
    </source>
</evidence>
<comment type="caution">
    <text evidence="1">The sequence shown here is derived from an EMBL/GenBank/DDBJ whole genome shotgun (WGS) entry which is preliminary data.</text>
</comment>
<sequence length="390" mass="44497">MITVVPVRSAADWKDFTAVYRTVYADDPYGLPDEPIDLGATLRSPATELRDVRHSQAFVALDGLRPVGRIAAIHDTSFTDHTGESIGFFGFYEAVDDYAVAEVLLDAASSWLAERGLTMMAGPFSPSMFYSAGVLVDDAGTLPLIGMPHNPTYYAAQLEKWGMAGMKDFYSYRFDEPYQMFCSEKFARHKQLYERVSARSEVTFRTMSYRTLRRDAEIVRELYNTTFQDFWGFSPLSRAEMWDLLKMMLPVLDRELTLLAEYRGKPVAFFMGIPDANQAMARSARHRNRLVRDLTTLRYVKGRRRTDVVDGVRVDMMLVDSSCPDRSVASQMVVEMWRRIEERGYTRMEGAPVLDDSEWMKGSVLSRIEMSPYRTYRIFSRDIAPATSAG</sequence>
<accession>A0ABW3GAI5</accession>
<dbReference type="PANTHER" id="PTHR41368">
    <property type="entry name" value="PROTEIN YGHO"/>
    <property type="match status" value="1"/>
</dbReference>
<dbReference type="PANTHER" id="PTHR41368:SF1">
    <property type="entry name" value="PROTEIN YGHO"/>
    <property type="match status" value="1"/>
</dbReference>
<dbReference type="RefSeq" id="WP_253645485.1">
    <property type="nucleotide sequence ID" value="NZ_BAAAMO010000002.1"/>
</dbReference>
<evidence type="ECO:0000313" key="1">
    <source>
        <dbReference type="EMBL" id="MFD0926655.1"/>
    </source>
</evidence>
<dbReference type="SUPFAM" id="SSF55729">
    <property type="entry name" value="Acyl-CoA N-acyltransferases (Nat)"/>
    <property type="match status" value="1"/>
</dbReference>
<dbReference type="EMBL" id="JBHTIL010000001">
    <property type="protein sequence ID" value="MFD0926655.1"/>
    <property type="molecule type" value="Genomic_DNA"/>
</dbReference>